<dbReference type="PANTHER" id="PTHR33116">
    <property type="entry name" value="REVERSE TRANSCRIPTASE ZINC-BINDING DOMAIN-CONTAINING PROTEIN-RELATED-RELATED"/>
    <property type="match status" value="1"/>
</dbReference>
<dbReference type="AlphaFoldDB" id="A0A9R0J5Z6"/>
<name>A0A9R0J5Z6_SPIOL</name>
<organism evidence="2 3">
    <name type="scientific">Spinacia oleracea</name>
    <name type="common">Spinach</name>
    <dbReference type="NCBI Taxonomy" id="3562"/>
    <lineage>
        <taxon>Eukaryota</taxon>
        <taxon>Viridiplantae</taxon>
        <taxon>Streptophyta</taxon>
        <taxon>Embryophyta</taxon>
        <taxon>Tracheophyta</taxon>
        <taxon>Spermatophyta</taxon>
        <taxon>Magnoliopsida</taxon>
        <taxon>eudicotyledons</taxon>
        <taxon>Gunneridae</taxon>
        <taxon>Pentapetalae</taxon>
        <taxon>Caryophyllales</taxon>
        <taxon>Chenopodiaceae</taxon>
        <taxon>Chenopodioideae</taxon>
        <taxon>Anserineae</taxon>
        <taxon>Spinacia</taxon>
    </lineage>
</organism>
<dbReference type="PANTHER" id="PTHR33116:SF84">
    <property type="entry name" value="RNA-DIRECTED DNA POLYMERASE"/>
    <property type="match status" value="1"/>
</dbReference>
<evidence type="ECO:0000259" key="1">
    <source>
        <dbReference type="Pfam" id="PF13966"/>
    </source>
</evidence>
<dbReference type="GeneID" id="110800843"/>
<gene>
    <name evidence="3" type="primary">LOC110800843</name>
</gene>
<protein>
    <recommendedName>
        <fullName evidence="1">Reverse transcriptase zinc-binding domain-containing protein</fullName>
    </recommendedName>
</protein>
<evidence type="ECO:0000313" key="2">
    <source>
        <dbReference type="Proteomes" id="UP000813463"/>
    </source>
</evidence>
<dbReference type="Pfam" id="PF13966">
    <property type="entry name" value="zf-RVT"/>
    <property type="match status" value="1"/>
</dbReference>
<dbReference type="RefSeq" id="XP_021861862.1">
    <property type="nucleotide sequence ID" value="XM_022006170.2"/>
</dbReference>
<feature type="domain" description="Reverse transcriptase zinc-binding" evidence="1">
    <location>
        <begin position="45"/>
        <end position="112"/>
    </location>
</feature>
<reference evidence="2" key="1">
    <citation type="journal article" date="2021" name="Nat. Commun.">
        <title>Genomic analyses provide insights into spinach domestication and the genetic basis of agronomic traits.</title>
        <authorList>
            <person name="Cai X."/>
            <person name="Sun X."/>
            <person name="Xu C."/>
            <person name="Sun H."/>
            <person name="Wang X."/>
            <person name="Ge C."/>
            <person name="Zhang Z."/>
            <person name="Wang Q."/>
            <person name="Fei Z."/>
            <person name="Jiao C."/>
            <person name="Wang Q."/>
        </authorList>
    </citation>
    <scope>NUCLEOTIDE SEQUENCE [LARGE SCALE GENOMIC DNA]</scope>
    <source>
        <strain evidence="2">cv. Varoflay</strain>
    </source>
</reference>
<reference evidence="3" key="2">
    <citation type="submission" date="2025-08" db="UniProtKB">
        <authorList>
            <consortium name="RefSeq"/>
        </authorList>
    </citation>
    <scope>IDENTIFICATION</scope>
    <source>
        <tissue evidence="3">Leaf</tissue>
    </source>
</reference>
<dbReference type="InterPro" id="IPR026960">
    <property type="entry name" value="RVT-Znf"/>
</dbReference>
<sequence>MAWAIAQKQDNLWVKWVHAVYVKQKDWLVYRPSVAASWAIKYICKVHWHSYVLNRFTLPKHRITLWLALQDRLRTRDRLHTYGVINDDQCALCGLGTETCTHLFFSCHYSKECCSLVLQWLGFHSSRTQLSVLLKWLHKYCKNPFKRRVAYAVVASIVYQIWRATNLAIWEQTVPSIVNTVKCIQYTVTHRILSILSKKVRTRDREWLHSL</sequence>
<dbReference type="Proteomes" id="UP000813463">
    <property type="component" value="Chromosome 6"/>
</dbReference>
<proteinExistence type="predicted"/>
<keyword evidence="2" id="KW-1185">Reference proteome</keyword>
<dbReference type="KEGG" id="soe:110800843"/>
<accession>A0A9R0J5Z6</accession>
<evidence type="ECO:0000313" key="3">
    <source>
        <dbReference type="RefSeq" id="XP_021861862.1"/>
    </source>
</evidence>